<proteinExistence type="predicted"/>
<reference evidence="1 2" key="1">
    <citation type="submission" date="2018-11" db="EMBL/GenBank/DDBJ databases">
        <authorList>
            <consortium name="Pathogen Informatics"/>
        </authorList>
    </citation>
    <scope>NUCLEOTIDE SEQUENCE [LARGE SCALE GENOMIC DNA]</scope>
</reference>
<sequence length="243" mass="26653">MALLVAHCQQVSEAAIRVLKLSPLSLTNGVGVEGNPDLAKCRTPSQTATSHLHLSSCRGLTRILPHLTLNIICDIISRVLPALLGVSSGPEPGPVRDEALSSLSALLKYLDEINWRCCTESYDIASTSLCPERRSIYRTWKESRPHFLLSHSSSPKLLHQRGVRAISEIKEPVVIHSLVYDLGLLHCAEGHTTASLQSLLSELAPLTERKELDASHIYDRLPLSIAARETLASCNVGFVWVRV</sequence>
<organism evidence="1 2">
    <name type="scientific">Dibothriocephalus latus</name>
    <name type="common">Fish tapeworm</name>
    <name type="synonym">Diphyllobothrium latum</name>
    <dbReference type="NCBI Taxonomy" id="60516"/>
    <lineage>
        <taxon>Eukaryota</taxon>
        <taxon>Metazoa</taxon>
        <taxon>Spiralia</taxon>
        <taxon>Lophotrochozoa</taxon>
        <taxon>Platyhelminthes</taxon>
        <taxon>Cestoda</taxon>
        <taxon>Eucestoda</taxon>
        <taxon>Diphyllobothriidea</taxon>
        <taxon>Diphyllobothriidae</taxon>
        <taxon>Dibothriocephalus</taxon>
    </lineage>
</organism>
<name>A0A3P7MNL2_DIBLA</name>
<dbReference type="Proteomes" id="UP000281553">
    <property type="component" value="Unassembled WGS sequence"/>
</dbReference>
<accession>A0A3P7MNL2</accession>
<evidence type="ECO:0000313" key="2">
    <source>
        <dbReference type="Proteomes" id="UP000281553"/>
    </source>
</evidence>
<dbReference type="AlphaFoldDB" id="A0A3P7MNL2"/>
<keyword evidence="2" id="KW-1185">Reference proteome</keyword>
<protein>
    <submittedName>
        <fullName evidence="1">Uncharacterized protein</fullName>
    </submittedName>
</protein>
<gene>
    <name evidence="1" type="ORF">DILT_LOCUS14375</name>
</gene>
<dbReference type="EMBL" id="UYRU01073978">
    <property type="protein sequence ID" value="VDN24098.1"/>
    <property type="molecule type" value="Genomic_DNA"/>
</dbReference>
<evidence type="ECO:0000313" key="1">
    <source>
        <dbReference type="EMBL" id="VDN24098.1"/>
    </source>
</evidence>